<gene>
    <name evidence="2" type="primary">LOC141380148</name>
</gene>
<accession>A0AC58IG32</accession>
<reference evidence="2" key="1">
    <citation type="submission" date="2025-08" db="UniProtKB">
        <authorList>
            <consortium name="RefSeq"/>
        </authorList>
    </citation>
    <scope>IDENTIFICATION</scope>
    <source>
        <strain evidence="2">Tuebingen</strain>
        <tissue evidence="2">Fibroblasts and whole tissue</tissue>
    </source>
</reference>
<proteinExistence type="predicted"/>
<organism evidence="1 2">
    <name type="scientific">Danio rerio</name>
    <name type="common">Zebrafish</name>
    <name type="synonym">Brachydanio rerio</name>
    <dbReference type="NCBI Taxonomy" id="7955"/>
    <lineage>
        <taxon>Eukaryota</taxon>
        <taxon>Metazoa</taxon>
        <taxon>Chordata</taxon>
        <taxon>Craniata</taxon>
        <taxon>Vertebrata</taxon>
        <taxon>Euteleostomi</taxon>
        <taxon>Actinopterygii</taxon>
        <taxon>Neopterygii</taxon>
        <taxon>Teleostei</taxon>
        <taxon>Ostariophysi</taxon>
        <taxon>Cypriniformes</taxon>
        <taxon>Danionidae</taxon>
        <taxon>Danioninae</taxon>
        <taxon>Danio</taxon>
    </lineage>
</organism>
<evidence type="ECO:0000313" key="1">
    <source>
        <dbReference type="Proteomes" id="UP000000437"/>
    </source>
</evidence>
<dbReference type="RefSeq" id="XP_073793188.1">
    <property type="nucleotide sequence ID" value="XM_073937087.1"/>
</dbReference>
<dbReference type="Proteomes" id="UP000000437">
    <property type="component" value="Chromosome 22"/>
</dbReference>
<name>A0AC58IG32_DANRE</name>
<keyword evidence="1" id="KW-1185">Reference proteome</keyword>
<evidence type="ECO:0000313" key="2">
    <source>
        <dbReference type="RefSeq" id="XP_073793188.1"/>
    </source>
</evidence>
<sequence>MQKRQAKPEHPEKTHANAGRICKLHTEMPADPVEARVSILAYWMPDCSSTPNSVGPADQCLQYYHKLLGRCVDTTAMSQTWDVWFLAGGETVWAAETRQLIIVELRLVVAAVRSNAYILHSININFTLKSQ</sequence>
<protein>
    <submittedName>
        <fullName evidence="2">Uncharacterized protein isoform X1</fullName>
    </submittedName>
</protein>